<dbReference type="GeneTree" id="ENSGT00940000173380"/>
<sequence length="152" mass="16443">MLALPRCLTALRWTLSLRCPVLSLEGATIRSHPSTTVRSRFLRTQTALFHQSKAKSSPDLNKPTSVSSWFGLEGELFGMGMWSLGLGAVGAALAGIFLANTDLCLPKVAQASLEYLEDADLHSTIDDDDKVIKAKSLWDQTGAVVMAVRRPG</sequence>
<reference evidence="3" key="1">
    <citation type="submission" date="2025-08" db="UniProtKB">
        <authorList>
            <consortium name="Ensembl"/>
        </authorList>
    </citation>
    <scope>IDENTIFICATION</scope>
</reference>
<keyword evidence="1" id="KW-0472">Membrane</keyword>
<keyword evidence="1" id="KW-1133">Transmembrane helix</keyword>
<accession>A0A3Q3MWE4</accession>
<reference evidence="3" key="2">
    <citation type="submission" date="2025-09" db="UniProtKB">
        <authorList>
            <consortium name="Ensembl"/>
        </authorList>
    </citation>
    <scope>IDENTIFICATION</scope>
</reference>
<keyword evidence="4" id="KW-1185">Reference proteome</keyword>
<evidence type="ECO:0000313" key="3">
    <source>
        <dbReference type="Ensembl" id="ENSMAMP00000032153.1"/>
    </source>
</evidence>
<feature type="chain" id="PRO_5018678874" evidence="2">
    <location>
        <begin position="24"/>
        <end position="152"/>
    </location>
</feature>
<proteinExistence type="predicted"/>
<organism evidence="3 4">
    <name type="scientific">Mastacembelus armatus</name>
    <name type="common">zig-zag eel</name>
    <dbReference type="NCBI Taxonomy" id="205130"/>
    <lineage>
        <taxon>Eukaryota</taxon>
        <taxon>Metazoa</taxon>
        <taxon>Chordata</taxon>
        <taxon>Craniata</taxon>
        <taxon>Vertebrata</taxon>
        <taxon>Euteleostomi</taxon>
        <taxon>Actinopterygii</taxon>
        <taxon>Neopterygii</taxon>
        <taxon>Teleostei</taxon>
        <taxon>Neoteleostei</taxon>
        <taxon>Acanthomorphata</taxon>
        <taxon>Anabantaria</taxon>
        <taxon>Synbranchiformes</taxon>
        <taxon>Mastacembelidae</taxon>
        <taxon>Mastacembelus</taxon>
    </lineage>
</organism>
<dbReference type="AlphaFoldDB" id="A0A3Q3MWE4"/>
<dbReference type="InParanoid" id="A0A3Q3MWE4"/>
<feature type="transmembrane region" description="Helical" evidence="1">
    <location>
        <begin position="76"/>
        <end position="99"/>
    </location>
</feature>
<dbReference type="Ensembl" id="ENSMAMT00000032988.2">
    <property type="protein sequence ID" value="ENSMAMP00000032153.1"/>
    <property type="gene ID" value="ENSMAMG00000021624.2"/>
</dbReference>
<keyword evidence="2" id="KW-0732">Signal</keyword>
<evidence type="ECO:0000256" key="2">
    <source>
        <dbReference type="SAM" id="SignalP"/>
    </source>
</evidence>
<protein>
    <submittedName>
        <fullName evidence="3">Uncharacterized protein</fullName>
    </submittedName>
</protein>
<evidence type="ECO:0000313" key="4">
    <source>
        <dbReference type="Proteomes" id="UP000261640"/>
    </source>
</evidence>
<feature type="signal peptide" evidence="2">
    <location>
        <begin position="1"/>
        <end position="23"/>
    </location>
</feature>
<dbReference type="Proteomes" id="UP000261640">
    <property type="component" value="Unplaced"/>
</dbReference>
<evidence type="ECO:0000256" key="1">
    <source>
        <dbReference type="SAM" id="Phobius"/>
    </source>
</evidence>
<name>A0A3Q3MWE4_9TELE</name>
<keyword evidence="1" id="KW-0812">Transmembrane</keyword>